<keyword evidence="2" id="KW-1185">Reference proteome</keyword>
<organism evidence="1 2">
    <name type="scientific">Cichlidogyrus casuarinus</name>
    <dbReference type="NCBI Taxonomy" id="1844966"/>
    <lineage>
        <taxon>Eukaryota</taxon>
        <taxon>Metazoa</taxon>
        <taxon>Spiralia</taxon>
        <taxon>Lophotrochozoa</taxon>
        <taxon>Platyhelminthes</taxon>
        <taxon>Monogenea</taxon>
        <taxon>Monopisthocotylea</taxon>
        <taxon>Dactylogyridea</taxon>
        <taxon>Ancyrocephalidae</taxon>
        <taxon>Cichlidogyrus</taxon>
    </lineage>
</organism>
<comment type="caution">
    <text evidence="1">The sequence shown here is derived from an EMBL/GenBank/DDBJ whole genome shotgun (WGS) entry which is preliminary data.</text>
</comment>
<dbReference type="PANTHER" id="PTHR10974">
    <property type="entry name" value="FI08016P-RELATED"/>
    <property type="match status" value="1"/>
</dbReference>
<evidence type="ECO:0000313" key="2">
    <source>
        <dbReference type="Proteomes" id="UP001626550"/>
    </source>
</evidence>
<dbReference type="EMBL" id="JBJKFK010003363">
    <property type="protein sequence ID" value="KAL3309978.1"/>
    <property type="molecule type" value="Genomic_DNA"/>
</dbReference>
<gene>
    <name evidence="1" type="ORF">Ciccas_011463</name>
</gene>
<name>A0ABD2PSF6_9PLAT</name>
<dbReference type="PANTHER" id="PTHR10974:SF1">
    <property type="entry name" value="FI08016P-RELATED"/>
    <property type="match status" value="1"/>
</dbReference>
<accession>A0ABD2PSF6</accession>
<evidence type="ECO:0000313" key="1">
    <source>
        <dbReference type="EMBL" id="KAL3309978.1"/>
    </source>
</evidence>
<dbReference type="Proteomes" id="UP001626550">
    <property type="component" value="Unassembled WGS sequence"/>
</dbReference>
<proteinExistence type="predicted"/>
<sequence length="319" mass="36824">MRVNEKQPKFSLTFLADPFHENAAYLSQLDEPVEAYLKEVTADKENNLVIFFSDHGPRQGTARGSLEGKSRERMPVLSIRLPDKLKRMNRFETENLKSNSDKLVTLFDVHVTLKHVILSAKNKYRLLDQEQFTMELTPKRGETLFWPVPVNRSCSDAGIDAHWCNCADLIELKKSQVNGEWPAFVQDIVKAAVKAINRAIPEEFCQELVLDHILQAQLSILNDKMVRFKTSDNHGRNPKFETGNERGQLVNILFSTKAKVTPFLFEITFKIKNYYTDQETLDISAYDYHFTRVDSYEGQVKNCLSPTQYPLLRKFCLCH</sequence>
<evidence type="ECO:0008006" key="3">
    <source>
        <dbReference type="Google" id="ProtNLM"/>
    </source>
</evidence>
<protein>
    <recommendedName>
        <fullName evidence="3">Sulfatase N-terminal domain-containing protein</fullName>
    </recommendedName>
</protein>
<dbReference type="Pfam" id="PF02995">
    <property type="entry name" value="DUF229"/>
    <property type="match status" value="1"/>
</dbReference>
<reference evidence="1 2" key="1">
    <citation type="submission" date="2024-11" db="EMBL/GenBank/DDBJ databases">
        <title>Adaptive evolution of stress response genes in parasites aligns with host niche diversity.</title>
        <authorList>
            <person name="Hahn C."/>
            <person name="Resl P."/>
        </authorList>
    </citation>
    <scope>NUCLEOTIDE SEQUENCE [LARGE SCALE GENOMIC DNA]</scope>
    <source>
        <strain evidence="1">EGGRZ-B1_66</strain>
        <tissue evidence="1">Body</tissue>
    </source>
</reference>
<dbReference type="InterPro" id="IPR004245">
    <property type="entry name" value="DUF229"/>
</dbReference>
<dbReference type="AlphaFoldDB" id="A0ABD2PSF6"/>